<dbReference type="Proteomes" id="UP000274756">
    <property type="component" value="Unassembled WGS sequence"/>
</dbReference>
<dbReference type="OrthoDB" id="5840149at2759"/>
<dbReference type="Proteomes" id="UP000038040">
    <property type="component" value="Unplaced"/>
</dbReference>
<dbReference type="AlphaFoldDB" id="A0A0N4UPH6"/>
<evidence type="ECO:0000313" key="4">
    <source>
        <dbReference type="Proteomes" id="UP000274756"/>
    </source>
</evidence>
<evidence type="ECO:0000313" key="2">
    <source>
        <dbReference type="EMBL" id="VDN53471.1"/>
    </source>
</evidence>
<evidence type="ECO:0000313" key="3">
    <source>
        <dbReference type="Proteomes" id="UP000038040"/>
    </source>
</evidence>
<reference evidence="5" key="1">
    <citation type="submission" date="2017-02" db="UniProtKB">
        <authorList>
            <consortium name="WormBaseParasite"/>
        </authorList>
    </citation>
    <scope>IDENTIFICATION</scope>
</reference>
<accession>A0A0N4UPH6</accession>
<dbReference type="EMBL" id="UYYG01000134">
    <property type="protein sequence ID" value="VDN53471.1"/>
    <property type="molecule type" value="Genomic_DNA"/>
</dbReference>
<evidence type="ECO:0000313" key="5">
    <source>
        <dbReference type="WBParaSite" id="DME_0000986301-mRNA-1"/>
    </source>
</evidence>
<gene>
    <name evidence="2" type="ORF">DME_LOCUS3444</name>
</gene>
<dbReference type="WBParaSite" id="DME_0000986301-mRNA-1">
    <property type="protein sequence ID" value="DME_0000986301-mRNA-1"/>
    <property type="gene ID" value="DME_0000986301"/>
</dbReference>
<dbReference type="Pfam" id="PF24944">
    <property type="entry name" value="DUF7758"/>
    <property type="match status" value="1"/>
</dbReference>
<evidence type="ECO:0000259" key="1">
    <source>
        <dbReference type="Pfam" id="PF24944"/>
    </source>
</evidence>
<feature type="domain" description="DUF7758" evidence="1">
    <location>
        <begin position="27"/>
        <end position="152"/>
    </location>
</feature>
<dbReference type="PANTHER" id="PTHR38624">
    <property type="entry name" value="PROTEIN CBG08397-RELATED"/>
    <property type="match status" value="1"/>
</dbReference>
<name>A0A0N4UPH6_DRAME</name>
<proteinExistence type="predicted"/>
<keyword evidence="4" id="KW-1185">Reference proteome</keyword>
<sequence length="181" mass="21883">YNFIAKFAVGVSDRPVRRVTSKLVRRSTSELQRMLRKGDHWSANDLFRFQCSNQDAYVTGEYKAICEEWLRRLNSIPKKYCYLSWYAAAIYSCYYRLAPLVTNAIQKRELWNEAKREYAEIYLMGRRIWRRPTHPSRLRVIYDLGMLCVKFNDIQVYSALFTYLDLFKKHSRQYYRINLKK</sequence>
<dbReference type="PANTHER" id="PTHR38624:SF2">
    <property type="entry name" value="BUB1 N-TERMINAL DOMAIN-CONTAINING PROTEIN"/>
    <property type="match status" value="1"/>
</dbReference>
<dbReference type="InterPro" id="IPR056660">
    <property type="entry name" value="DUF7758"/>
</dbReference>
<protein>
    <submittedName>
        <fullName evidence="5">CAP10 domain-containing protein</fullName>
    </submittedName>
</protein>
<organism evidence="3 5">
    <name type="scientific">Dracunculus medinensis</name>
    <name type="common">Guinea worm</name>
    <dbReference type="NCBI Taxonomy" id="318479"/>
    <lineage>
        <taxon>Eukaryota</taxon>
        <taxon>Metazoa</taxon>
        <taxon>Ecdysozoa</taxon>
        <taxon>Nematoda</taxon>
        <taxon>Chromadorea</taxon>
        <taxon>Rhabditida</taxon>
        <taxon>Spirurina</taxon>
        <taxon>Dracunculoidea</taxon>
        <taxon>Dracunculidae</taxon>
        <taxon>Dracunculus</taxon>
    </lineage>
</organism>
<reference evidence="2 4" key="2">
    <citation type="submission" date="2018-11" db="EMBL/GenBank/DDBJ databases">
        <authorList>
            <consortium name="Pathogen Informatics"/>
        </authorList>
    </citation>
    <scope>NUCLEOTIDE SEQUENCE [LARGE SCALE GENOMIC DNA]</scope>
</reference>